<name>A0A4Y9Y8E1_9AGAM</name>
<evidence type="ECO:0000256" key="2">
    <source>
        <dbReference type="SAM" id="MobiDB-lite"/>
    </source>
</evidence>
<dbReference type="Pfam" id="PF00096">
    <property type="entry name" value="zf-C2H2"/>
    <property type="match status" value="1"/>
</dbReference>
<gene>
    <name evidence="4" type="ORF">EVG20_g8441</name>
</gene>
<proteinExistence type="predicted"/>
<evidence type="ECO:0000259" key="3">
    <source>
        <dbReference type="PROSITE" id="PS50157"/>
    </source>
</evidence>
<evidence type="ECO:0000256" key="1">
    <source>
        <dbReference type="PROSITE-ProRule" id="PRU00042"/>
    </source>
</evidence>
<dbReference type="GO" id="GO:0008270">
    <property type="term" value="F:zinc ion binding"/>
    <property type="evidence" value="ECO:0007669"/>
    <property type="project" value="UniProtKB-KW"/>
</dbReference>
<keyword evidence="1" id="KW-0862">Zinc</keyword>
<evidence type="ECO:0000313" key="4">
    <source>
        <dbReference type="EMBL" id="TFY57691.1"/>
    </source>
</evidence>
<accession>A0A4Y9Y8E1</accession>
<dbReference type="Proteomes" id="UP000298327">
    <property type="component" value="Unassembled WGS sequence"/>
</dbReference>
<dbReference type="SMART" id="SM00355">
    <property type="entry name" value="ZnF_C2H2"/>
    <property type="match status" value="2"/>
</dbReference>
<dbReference type="EMBL" id="SEOQ01000732">
    <property type="protein sequence ID" value="TFY57691.1"/>
    <property type="molecule type" value="Genomic_DNA"/>
</dbReference>
<dbReference type="AlphaFoldDB" id="A0A4Y9Y8E1"/>
<dbReference type="OrthoDB" id="8922241at2759"/>
<organism evidence="4 5">
    <name type="scientific">Dentipellis fragilis</name>
    <dbReference type="NCBI Taxonomy" id="205917"/>
    <lineage>
        <taxon>Eukaryota</taxon>
        <taxon>Fungi</taxon>
        <taxon>Dikarya</taxon>
        <taxon>Basidiomycota</taxon>
        <taxon>Agaricomycotina</taxon>
        <taxon>Agaricomycetes</taxon>
        <taxon>Russulales</taxon>
        <taxon>Hericiaceae</taxon>
        <taxon>Dentipellis</taxon>
    </lineage>
</organism>
<feature type="compositionally biased region" description="Low complexity" evidence="2">
    <location>
        <begin position="16"/>
        <end position="35"/>
    </location>
</feature>
<feature type="region of interest" description="Disordered" evidence="2">
    <location>
        <begin position="16"/>
        <end position="40"/>
    </location>
</feature>
<sequence length="212" mass="23436">MSYIIWRVVSSAPKRLSCPSGSSSPRSRSDSVTRPGKLQSTTAVTGACSVGVSGGTLLPGPEVSAGDRTVVVLPSFRDLLHQIGETPEFAEDPTEVTIHGSGAIKVCPFVDSPETGSVSEQRPLLTGDARHMQDDCGDDEEETYTDAQGKIFKRCPTCDQQVRIYNLRRHQRTHLPRGFTCTTCSRTYRREDRLLHHRKTKHQSMVSYNQDS</sequence>
<dbReference type="PROSITE" id="PS50157">
    <property type="entry name" value="ZINC_FINGER_C2H2_2"/>
    <property type="match status" value="1"/>
</dbReference>
<feature type="domain" description="C2H2-type" evidence="3">
    <location>
        <begin position="179"/>
        <end position="207"/>
    </location>
</feature>
<keyword evidence="1" id="KW-0863">Zinc-finger</keyword>
<dbReference type="Gene3D" id="3.30.160.60">
    <property type="entry name" value="Classic Zinc Finger"/>
    <property type="match status" value="1"/>
</dbReference>
<evidence type="ECO:0000313" key="5">
    <source>
        <dbReference type="Proteomes" id="UP000298327"/>
    </source>
</evidence>
<reference evidence="4 5" key="1">
    <citation type="submission" date="2019-02" db="EMBL/GenBank/DDBJ databases">
        <title>Genome sequencing of the rare red list fungi Dentipellis fragilis.</title>
        <authorList>
            <person name="Buettner E."/>
            <person name="Kellner H."/>
        </authorList>
    </citation>
    <scope>NUCLEOTIDE SEQUENCE [LARGE SCALE GENOMIC DNA]</scope>
    <source>
        <strain evidence="4 5">DSM 105465</strain>
    </source>
</reference>
<dbReference type="PROSITE" id="PS00028">
    <property type="entry name" value="ZINC_FINGER_C2H2_1"/>
    <property type="match status" value="1"/>
</dbReference>
<keyword evidence="5" id="KW-1185">Reference proteome</keyword>
<dbReference type="InterPro" id="IPR013087">
    <property type="entry name" value="Znf_C2H2_type"/>
</dbReference>
<comment type="caution">
    <text evidence="4">The sequence shown here is derived from an EMBL/GenBank/DDBJ whole genome shotgun (WGS) entry which is preliminary data.</text>
</comment>
<protein>
    <recommendedName>
        <fullName evidence="3">C2H2-type domain-containing protein</fullName>
    </recommendedName>
</protein>
<keyword evidence="1" id="KW-0479">Metal-binding</keyword>